<dbReference type="OrthoDB" id="690068at2759"/>
<dbReference type="SMART" id="SM00353">
    <property type="entry name" value="HLH"/>
    <property type="match status" value="1"/>
</dbReference>
<dbReference type="GO" id="GO:0046983">
    <property type="term" value="F:protein dimerization activity"/>
    <property type="evidence" value="ECO:0007669"/>
    <property type="project" value="InterPro"/>
</dbReference>
<dbReference type="CDD" id="cd18919">
    <property type="entry name" value="bHLH_AtBPE_like"/>
    <property type="match status" value="1"/>
</dbReference>
<accession>A0A8S0QJU2</accession>
<evidence type="ECO:0000256" key="4">
    <source>
        <dbReference type="ARBA" id="ARBA00023242"/>
    </source>
</evidence>
<sequence length="338" mass="37297">METKVEATELEYRSGICGLKPGDIGFGFDDIHGLISAPPPPPETGSSFTALLELPAPQAVELLVNSPEAADEVFPAKPNISYFPPPQIFPSNIALIDHASKLSFLALADNSSENYSMLSVSSSKKLDIVKQEQMNSDSNPNGSSPAVSDQNLKSRKRKERGKKVKELNKKSKKRVQNESSEDGGEKLPYVHVRARRGQATDSHSLAERARREKINARMRLLQELVPGCNKISGTAMVLDEIINHVQTLQSQVEFLSMRLAAVTPRFDFNPDTLLAAESGSPVHISQPGMFTPPVWPEGQINRNRQQSQQLWHFDGLQPVWGGEENNTNFITPDNSFLS</sequence>
<dbReference type="Gramene" id="OE9A076971T4">
    <property type="protein sequence ID" value="OE9A076971C4"/>
    <property type="gene ID" value="OE9A076971"/>
</dbReference>
<dbReference type="InterPro" id="IPR011598">
    <property type="entry name" value="bHLH_dom"/>
</dbReference>
<evidence type="ECO:0000256" key="1">
    <source>
        <dbReference type="ARBA" id="ARBA00004123"/>
    </source>
</evidence>
<dbReference type="GO" id="GO:0005634">
    <property type="term" value="C:nucleus"/>
    <property type="evidence" value="ECO:0007669"/>
    <property type="project" value="UniProtKB-SubCell"/>
</dbReference>
<dbReference type="Pfam" id="PF00010">
    <property type="entry name" value="HLH"/>
    <property type="match status" value="1"/>
</dbReference>
<proteinExistence type="predicted"/>
<keyword evidence="4" id="KW-0539">Nucleus</keyword>
<dbReference type="InterPro" id="IPR024097">
    <property type="entry name" value="bHLH_ZIP_TF"/>
</dbReference>
<dbReference type="FunFam" id="4.10.280.10:FF:000042">
    <property type="entry name" value="transcription factor bHLH48-like isoform X1"/>
    <property type="match status" value="1"/>
</dbReference>
<dbReference type="Gene3D" id="4.10.280.10">
    <property type="entry name" value="Helix-loop-helix DNA-binding domain"/>
    <property type="match status" value="1"/>
</dbReference>
<name>A0A8S0QJU2_OLEEU</name>
<keyword evidence="8" id="KW-1185">Reference proteome</keyword>
<evidence type="ECO:0000313" key="7">
    <source>
        <dbReference type="EMBL" id="CAA2969451.1"/>
    </source>
</evidence>
<dbReference type="AlphaFoldDB" id="A0A8S0QJU2"/>
<evidence type="ECO:0000259" key="6">
    <source>
        <dbReference type="PROSITE" id="PS50888"/>
    </source>
</evidence>
<comment type="subcellular location">
    <subcellularLocation>
        <location evidence="1">Nucleus</location>
    </subcellularLocation>
</comment>
<feature type="compositionally biased region" description="Basic residues" evidence="5">
    <location>
        <begin position="153"/>
        <end position="163"/>
    </location>
</feature>
<evidence type="ECO:0000256" key="5">
    <source>
        <dbReference type="SAM" id="MobiDB-lite"/>
    </source>
</evidence>
<feature type="region of interest" description="Disordered" evidence="5">
    <location>
        <begin position="131"/>
        <end position="188"/>
    </location>
</feature>
<dbReference type="GO" id="GO:0003700">
    <property type="term" value="F:DNA-binding transcription factor activity"/>
    <property type="evidence" value="ECO:0007669"/>
    <property type="project" value="TreeGrafter"/>
</dbReference>
<feature type="domain" description="BHLH" evidence="6">
    <location>
        <begin position="198"/>
        <end position="248"/>
    </location>
</feature>
<dbReference type="PANTHER" id="PTHR12565:SF112">
    <property type="entry name" value="TRANSCRIPTION FACTOR BHLH48-RELATED"/>
    <property type="match status" value="1"/>
</dbReference>
<dbReference type="EMBL" id="CACTIH010001942">
    <property type="protein sequence ID" value="CAA2969451.1"/>
    <property type="molecule type" value="Genomic_DNA"/>
</dbReference>
<dbReference type="PROSITE" id="PS50888">
    <property type="entry name" value="BHLH"/>
    <property type="match status" value="1"/>
</dbReference>
<dbReference type="SUPFAM" id="SSF47459">
    <property type="entry name" value="HLH, helix-loop-helix DNA-binding domain"/>
    <property type="match status" value="1"/>
</dbReference>
<reference evidence="7 8" key="1">
    <citation type="submission" date="2019-12" db="EMBL/GenBank/DDBJ databases">
        <authorList>
            <person name="Alioto T."/>
            <person name="Alioto T."/>
            <person name="Gomez Garrido J."/>
        </authorList>
    </citation>
    <scope>NUCLEOTIDE SEQUENCE [LARGE SCALE GENOMIC DNA]</scope>
</reference>
<evidence type="ECO:0000256" key="2">
    <source>
        <dbReference type="ARBA" id="ARBA00023015"/>
    </source>
</evidence>
<keyword evidence="3" id="KW-0804">Transcription</keyword>
<protein>
    <submittedName>
        <fullName evidence="7">Transcription factor bHLH48-like</fullName>
    </submittedName>
</protein>
<evidence type="ECO:0000256" key="3">
    <source>
        <dbReference type="ARBA" id="ARBA00023163"/>
    </source>
</evidence>
<feature type="compositionally biased region" description="Polar residues" evidence="5">
    <location>
        <begin position="132"/>
        <end position="151"/>
    </location>
</feature>
<gene>
    <name evidence="7" type="ORF">OLEA9_A076971</name>
</gene>
<dbReference type="PANTHER" id="PTHR12565">
    <property type="entry name" value="STEROL REGULATORY ELEMENT-BINDING PROTEIN"/>
    <property type="match status" value="1"/>
</dbReference>
<evidence type="ECO:0000313" key="8">
    <source>
        <dbReference type="Proteomes" id="UP000594638"/>
    </source>
</evidence>
<dbReference type="Proteomes" id="UP000594638">
    <property type="component" value="Unassembled WGS sequence"/>
</dbReference>
<keyword evidence="2" id="KW-0805">Transcription regulation</keyword>
<comment type="caution">
    <text evidence="7">The sequence shown here is derived from an EMBL/GenBank/DDBJ whole genome shotgun (WGS) entry which is preliminary data.</text>
</comment>
<organism evidence="7 8">
    <name type="scientific">Olea europaea subsp. europaea</name>
    <dbReference type="NCBI Taxonomy" id="158383"/>
    <lineage>
        <taxon>Eukaryota</taxon>
        <taxon>Viridiplantae</taxon>
        <taxon>Streptophyta</taxon>
        <taxon>Embryophyta</taxon>
        <taxon>Tracheophyta</taxon>
        <taxon>Spermatophyta</taxon>
        <taxon>Magnoliopsida</taxon>
        <taxon>eudicotyledons</taxon>
        <taxon>Gunneridae</taxon>
        <taxon>Pentapetalae</taxon>
        <taxon>asterids</taxon>
        <taxon>lamiids</taxon>
        <taxon>Lamiales</taxon>
        <taxon>Oleaceae</taxon>
        <taxon>Oleeae</taxon>
        <taxon>Olea</taxon>
    </lineage>
</organism>
<dbReference type="InterPro" id="IPR036638">
    <property type="entry name" value="HLH_DNA-bd_sf"/>
</dbReference>